<evidence type="ECO:0000313" key="1">
    <source>
        <dbReference type="EMBL" id="OZM70741.1"/>
    </source>
</evidence>
<gene>
    <name evidence="1" type="ORF">CFN78_24055</name>
</gene>
<protein>
    <submittedName>
        <fullName evidence="1">Uncharacterized protein</fullName>
    </submittedName>
</protein>
<proteinExistence type="predicted"/>
<comment type="caution">
    <text evidence="1">The sequence shown here is derived from an EMBL/GenBank/DDBJ whole genome shotgun (WGS) entry which is preliminary data.</text>
</comment>
<dbReference type="EMBL" id="NKYE01000018">
    <property type="protein sequence ID" value="OZM70741.1"/>
    <property type="molecule type" value="Genomic_DNA"/>
</dbReference>
<name>A0A263CXB5_9PSEU</name>
<accession>A0A263CXB5</accession>
<sequence length="187" mass="20764">MNTTTIAPSATRLDCGHIPVPDGIGTGFATDPATGTTACYACTDERQRDALNHATRFAAYIAYDSTTLTTWSGGHLATIDPADRHQAGEHAFTPTGHRWTRFTWHATDGDGGRWFGVNGGPGLVVFLRRLRVCAWQTEFGNGRPPRYCHRRATRQASSAPHTLYCRQHDRMARDLYDWTTQPITSTR</sequence>
<dbReference type="Proteomes" id="UP000242444">
    <property type="component" value="Unassembled WGS sequence"/>
</dbReference>
<keyword evidence="2" id="KW-1185">Reference proteome</keyword>
<organism evidence="1 2">
    <name type="scientific">Amycolatopsis antarctica</name>
    <dbReference type="NCBI Taxonomy" id="1854586"/>
    <lineage>
        <taxon>Bacteria</taxon>
        <taxon>Bacillati</taxon>
        <taxon>Actinomycetota</taxon>
        <taxon>Actinomycetes</taxon>
        <taxon>Pseudonocardiales</taxon>
        <taxon>Pseudonocardiaceae</taxon>
        <taxon>Amycolatopsis</taxon>
    </lineage>
</organism>
<dbReference type="RefSeq" id="WP_094865201.1">
    <property type="nucleotide sequence ID" value="NZ_NKYE01000018.1"/>
</dbReference>
<dbReference type="InParanoid" id="A0A263CXB5"/>
<dbReference type="OrthoDB" id="3613010at2"/>
<reference evidence="1 2" key="1">
    <citation type="submission" date="2017-07" db="EMBL/GenBank/DDBJ databases">
        <title>Amycolatopsis antarcticus sp. nov., isolated from the surface of an Antarcticus brown macroalga.</title>
        <authorList>
            <person name="Wang J."/>
            <person name="Leiva S."/>
            <person name="Huang J."/>
            <person name="Huang Y."/>
        </authorList>
    </citation>
    <scope>NUCLEOTIDE SEQUENCE [LARGE SCALE GENOMIC DNA]</scope>
    <source>
        <strain evidence="1 2">AU-G6</strain>
    </source>
</reference>
<dbReference type="AlphaFoldDB" id="A0A263CXB5"/>
<evidence type="ECO:0000313" key="2">
    <source>
        <dbReference type="Proteomes" id="UP000242444"/>
    </source>
</evidence>